<gene>
    <name evidence="2" type="ORF">DM02DRAFT_43530</name>
</gene>
<name>A0A2V1DK84_9PLEO</name>
<keyword evidence="3" id="KW-1185">Reference proteome</keyword>
<evidence type="ECO:0000256" key="1">
    <source>
        <dbReference type="SAM" id="MobiDB-lite"/>
    </source>
</evidence>
<dbReference type="EMBL" id="KZ805410">
    <property type="protein sequence ID" value="PVH98592.1"/>
    <property type="molecule type" value="Genomic_DNA"/>
</dbReference>
<organism evidence="2 3">
    <name type="scientific">Periconia macrospinosa</name>
    <dbReference type="NCBI Taxonomy" id="97972"/>
    <lineage>
        <taxon>Eukaryota</taxon>
        <taxon>Fungi</taxon>
        <taxon>Dikarya</taxon>
        <taxon>Ascomycota</taxon>
        <taxon>Pezizomycotina</taxon>
        <taxon>Dothideomycetes</taxon>
        <taxon>Pleosporomycetidae</taxon>
        <taxon>Pleosporales</taxon>
        <taxon>Massarineae</taxon>
        <taxon>Periconiaceae</taxon>
        <taxon>Periconia</taxon>
    </lineage>
</organism>
<sequence>MAMNIPAQHHHRHAGSKEPVASTHRDTTYMMHGAAIPVSPVAANIGSHNISEKSARPTRPTASSRPAPPVQKSAVRDLLPFCTSTLPLGEAQVVNLSDMAGSLKEVMLIAMQAAMDDDVMAHLQSAVGEEAAEGIVNFFSDEFQI</sequence>
<evidence type="ECO:0000313" key="2">
    <source>
        <dbReference type="EMBL" id="PVH98592.1"/>
    </source>
</evidence>
<evidence type="ECO:0000313" key="3">
    <source>
        <dbReference type="Proteomes" id="UP000244855"/>
    </source>
</evidence>
<feature type="region of interest" description="Disordered" evidence="1">
    <location>
        <begin position="46"/>
        <end position="70"/>
    </location>
</feature>
<dbReference type="OrthoDB" id="3791893at2759"/>
<proteinExistence type="predicted"/>
<reference evidence="2 3" key="1">
    <citation type="journal article" date="2018" name="Sci. Rep.">
        <title>Comparative genomics provides insights into the lifestyle and reveals functional heterogeneity of dark septate endophytic fungi.</title>
        <authorList>
            <person name="Knapp D.G."/>
            <person name="Nemeth J.B."/>
            <person name="Barry K."/>
            <person name="Hainaut M."/>
            <person name="Henrissat B."/>
            <person name="Johnson J."/>
            <person name="Kuo A."/>
            <person name="Lim J.H.P."/>
            <person name="Lipzen A."/>
            <person name="Nolan M."/>
            <person name="Ohm R.A."/>
            <person name="Tamas L."/>
            <person name="Grigoriev I.V."/>
            <person name="Spatafora J.W."/>
            <person name="Nagy L.G."/>
            <person name="Kovacs G.M."/>
        </authorList>
    </citation>
    <scope>NUCLEOTIDE SEQUENCE [LARGE SCALE GENOMIC DNA]</scope>
    <source>
        <strain evidence="2 3">DSE2036</strain>
    </source>
</reference>
<accession>A0A2V1DK84</accession>
<feature type="region of interest" description="Disordered" evidence="1">
    <location>
        <begin position="1"/>
        <end position="21"/>
    </location>
</feature>
<dbReference type="Proteomes" id="UP000244855">
    <property type="component" value="Unassembled WGS sequence"/>
</dbReference>
<protein>
    <submittedName>
        <fullName evidence="2">Uncharacterized protein</fullName>
    </submittedName>
</protein>
<dbReference type="AlphaFoldDB" id="A0A2V1DK84"/>